<keyword evidence="11" id="KW-1133">Transmembrane helix</keyword>
<dbReference type="PANTHER" id="PTHR10339:SF27">
    <property type="entry name" value="NAD(P)(+)--ARGININE ADP-RIBOSYLTRANSFERASE"/>
    <property type="match status" value="1"/>
</dbReference>
<evidence type="ECO:0000256" key="8">
    <source>
        <dbReference type="ARBA" id="ARBA00023157"/>
    </source>
</evidence>
<dbReference type="GO" id="GO:0106274">
    <property type="term" value="F:NAD+-protein-arginine ADP-ribosyltransferase activity"/>
    <property type="evidence" value="ECO:0007669"/>
    <property type="project" value="UniProtKB-EC"/>
</dbReference>
<keyword evidence="4" id="KW-0548">Nucleotidyltransferase</keyword>
<keyword evidence="3 10" id="KW-0808">Transferase</keyword>
<dbReference type="RefSeq" id="XP_045568757.1">
    <property type="nucleotide sequence ID" value="XM_045712801.1"/>
</dbReference>
<evidence type="ECO:0000256" key="6">
    <source>
        <dbReference type="ARBA" id="ARBA00022857"/>
    </source>
</evidence>
<dbReference type="GeneTree" id="ENSGT01030000234601"/>
<evidence type="ECO:0000256" key="1">
    <source>
        <dbReference type="ARBA" id="ARBA00009558"/>
    </source>
</evidence>
<feature type="transmembrane region" description="Helical" evidence="11">
    <location>
        <begin position="12"/>
        <end position="32"/>
    </location>
</feature>
<evidence type="ECO:0000256" key="9">
    <source>
        <dbReference type="ARBA" id="ARBA00047597"/>
    </source>
</evidence>
<gene>
    <name evidence="13" type="primary">LOC106610442</name>
</gene>
<dbReference type="FunFam" id="3.90.176.10:FF:000001">
    <property type="entry name" value="NAD(P)(+)--arginine ADP-ribosyltransferase"/>
    <property type="match status" value="1"/>
</dbReference>
<keyword evidence="8" id="KW-1015">Disulfide bond</keyword>
<evidence type="ECO:0000256" key="4">
    <source>
        <dbReference type="ARBA" id="ARBA00022695"/>
    </source>
</evidence>
<keyword evidence="5" id="KW-0732">Signal</keyword>
<dbReference type="Pfam" id="PF01129">
    <property type="entry name" value="ART"/>
    <property type="match status" value="1"/>
</dbReference>
<evidence type="ECO:0000256" key="2">
    <source>
        <dbReference type="ARBA" id="ARBA00022676"/>
    </source>
</evidence>
<evidence type="ECO:0000256" key="11">
    <source>
        <dbReference type="SAM" id="Phobius"/>
    </source>
</evidence>
<dbReference type="PRINTS" id="PR00970">
    <property type="entry name" value="RIBTRNSFRASE"/>
</dbReference>
<dbReference type="InterPro" id="IPR000768">
    <property type="entry name" value="ART"/>
</dbReference>
<dbReference type="Gene3D" id="3.90.176.10">
    <property type="entry name" value="Toxin ADP-ribosyltransferase, Chain A, domain 1"/>
    <property type="match status" value="1"/>
</dbReference>
<evidence type="ECO:0000256" key="10">
    <source>
        <dbReference type="RuleBase" id="RU361228"/>
    </source>
</evidence>
<dbReference type="KEGG" id="sasa:106610442"/>
<keyword evidence="6 10" id="KW-0521">NADP</keyword>
<evidence type="ECO:0000256" key="3">
    <source>
        <dbReference type="ARBA" id="ARBA00022679"/>
    </source>
</evidence>
<comment type="similarity">
    <text evidence="1 10">Belongs to the Arg-specific ADP-ribosyltransferase family.</text>
</comment>
<dbReference type="AlphaFoldDB" id="A0A1S3SLT1"/>
<dbReference type="GeneID" id="106610442"/>
<dbReference type="EC" id="2.4.2.31" evidence="10"/>
<keyword evidence="12" id="KW-1185">Reference proteome</keyword>
<comment type="catalytic activity">
    <reaction evidence="9 10">
        <text>L-arginyl-[protein] + NAD(+) = N(omega)-(ADP-D-ribosyl)-L-arginyl-[protein] + nicotinamide + H(+)</text>
        <dbReference type="Rhea" id="RHEA:19149"/>
        <dbReference type="Rhea" id="RHEA-COMP:10532"/>
        <dbReference type="Rhea" id="RHEA-COMP:15087"/>
        <dbReference type="ChEBI" id="CHEBI:15378"/>
        <dbReference type="ChEBI" id="CHEBI:17154"/>
        <dbReference type="ChEBI" id="CHEBI:29965"/>
        <dbReference type="ChEBI" id="CHEBI:57540"/>
        <dbReference type="ChEBI" id="CHEBI:142554"/>
        <dbReference type="EC" id="2.4.2.31"/>
    </reaction>
</comment>
<dbReference type="PANTHER" id="PTHR10339">
    <property type="entry name" value="ADP-RIBOSYLTRANSFERASE"/>
    <property type="match status" value="1"/>
</dbReference>
<dbReference type="GO" id="GO:0016779">
    <property type="term" value="F:nucleotidyltransferase activity"/>
    <property type="evidence" value="ECO:0007669"/>
    <property type="project" value="UniProtKB-KW"/>
</dbReference>
<organism evidence="12 13">
    <name type="scientific">Salmo salar</name>
    <name type="common">Atlantic salmon</name>
    <dbReference type="NCBI Taxonomy" id="8030"/>
    <lineage>
        <taxon>Eukaryota</taxon>
        <taxon>Metazoa</taxon>
        <taxon>Chordata</taxon>
        <taxon>Craniata</taxon>
        <taxon>Vertebrata</taxon>
        <taxon>Euteleostomi</taxon>
        <taxon>Actinopterygii</taxon>
        <taxon>Neopterygii</taxon>
        <taxon>Teleostei</taxon>
        <taxon>Protacanthopterygii</taxon>
        <taxon>Salmoniformes</taxon>
        <taxon>Salmonidae</taxon>
        <taxon>Salmoninae</taxon>
        <taxon>Salmo</taxon>
    </lineage>
</organism>
<proteinExistence type="inferred from homology"/>
<name>A0A1S3SLT1_SALSA</name>
<dbReference type="InterPro" id="IPR050999">
    <property type="entry name" value="ADP-ribosyltransferase_ARG"/>
</dbReference>
<evidence type="ECO:0000256" key="7">
    <source>
        <dbReference type="ARBA" id="ARBA00023027"/>
    </source>
</evidence>
<dbReference type="SUPFAM" id="SSF56399">
    <property type="entry name" value="ADP-ribosylation"/>
    <property type="match status" value="1"/>
</dbReference>
<sequence>MEISNIHKKKTIVFSVIFLLVLIVILVLILGIPHSKDGETENGGIQDGGIQDGGIQDGGIQDGGMQEILPLDMVRSSVDDKYDGCRDLMLWAVENMYLYDELNTNPQFNTSWNIAKPHAIPHGDSLNTEHSIAIYLYTKNKPGHNSRSMYLDFNKAVQEGNSAYMTTSFKYHALHFYLTDAIQILRERQETCKETFHRTNKKFDLSVLNHEIRFGTFATSSLRSNLTNFGNVSCFEIHTCFGAELTSYSAFPEEREVLIPPYEIFEVTKIQTKSRVNNLLCEVVYTLKSKGVDSDLNCKLILNGGESNIIRASDTGYIILYIMLITTVYY</sequence>
<evidence type="ECO:0000313" key="13">
    <source>
        <dbReference type="RefSeq" id="XP_045568757.1"/>
    </source>
</evidence>
<keyword evidence="7 10" id="KW-0520">NAD</keyword>
<protein>
    <recommendedName>
        <fullName evidence="10">NAD(P)(+)--arginine ADP-ribosyltransferase</fullName>
        <ecNumber evidence="10">2.4.2.31</ecNumber>
    </recommendedName>
    <alternativeName>
        <fullName evidence="10">Mono(ADP-ribosyl)transferase</fullName>
    </alternativeName>
</protein>
<accession>A0A1S3SLT1</accession>
<dbReference type="GO" id="GO:0003950">
    <property type="term" value="F:NAD+ poly-ADP-ribosyltransferase activity"/>
    <property type="evidence" value="ECO:0007669"/>
    <property type="project" value="TreeGrafter"/>
</dbReference>
<dbReference type="Proteomes" id="UP001652741">
    <property type="component" value="Unplaced"/>
</dbReference>
<reference evidence="13" key="1">
    <citation type="submission" date="2025-08" db="UniProtKB">
        <authorList>
            <consortium name="RefSeq"/>
        </authorList>
    </citation>
    <scope>IDENTIFICATION</scope>
</reference>
<keyword evidence="2 10" id="KW-0328">Glycosyltransferase</keyword>
<keyword evidence="11" id="KW-0812">Transmembrane</keyword>
<evidence type="ECO:0000313" key="12">
    <source>
        <dbReference type="Proteomes" id="UP001652741"/>
    </source>
</evidence>
<keyword evidence="11" id="KW-0472">Membrane</keyword>
<evidence type="ECO:0000256" key="5">
    <source>
        <dbReference type="ARBA" id="ARBA00022729"/>
    </source>
</evidence>
<dbReference type="PROSITE" id="PS51996">
    <property type="entry name" value="TR_MART"/>
    <property type="match status" value="1"/>
</dbReference>